<dbReference type="Proteomes" id="UP000598350">
    <property type="component" value="Unassembled WGS sequence"/>
</dbReference>
<feature type="domain" description="Fibronectin type III-like" evidence="6">
    <location>
        <begin position="743"/>
        <end position="814"/>
    </location>
</feature>
<dbReference type="InterPro" id="IPR013783">
    <property type="entry name" value="Ig-like_fold"/>
</dbReference>
<evidence type="ECO:0000256" key="1">
    <source>
        <dbReference type="ARBA" id="ARBA00005336"/>
    </source>
</evidence>
<keyword evidence="5" id="KW-0472">Membrane</keyword>
<dbReference type="InterPro" id="IPR036881">
    <property type="entry name" value="Glyco_hydro_3_C_sf"/>
</dbReference>
<dbReference type="GO" id="GO:0016787">
    <property type="term" value="F:hydrolase activity"/>
    <property type="evidence" value="ECO:0007669"/>
    <property type="project" value="UniProtKB-KW"/>
</dbReference>
<organism evidence="7 8">
    <name type="scientific">Maribacter arenosus</name>
    <dbReference type="NCBI Taxonomy" id="1854708"/>
    <lineage>
        <taxon>Bacteria</taxon>
        <taxon>Pseudomonadati</taxon>
        <taxon>Bacteroidota</taxon>
        <taxon>Flavobacteriia</taxon>
        <taxon>Flavobacteriales</taxon>
        <taxon>Flavobacteriaceae</taxon>
        <taxon>Maribacter</taxon>
    </lineage>
</organism>
<dbReference type="InterPro" id="IPR002772">
    <property type="entry name" value="Glyco_hydro_3_C"/>
</dbReference>
<dbReference type="SUPFAM" id="SSF52279">
    <property type="entry name" value="Beta-D-glucan exohydrolase, C-terminal domain"/>
    <property type="match status" value="1"/>
</dbReference>
<dbReference type="EMBL" id="JABTCG010000001">
    <property type="protein sequence ID" value="MBD0849563.1"/>
    <property type="molecule type" value="Genomic_DNA"/>
</dbReference>
<keyword evidence="8" id="KW-1185">Reference proteome</keyword>
<evidence type="ECO:0000256" key="3">
    <source>
        <dbReference type="ARBA" id="ARBA00023277"/>
    </source>
</evidence>
<evidence type="ECO:0000256" key="2">
    <source>
        <dbReference type="ARBA" id="ARBA00022801"/>
    </source>
</evidence>
<dbReference type="InterPro" id="IPR026891">
    <property type="entry name" value="Fn3-like"/>
</dbReference>
<evidence type="ECO:0000313" key="8">
    <source>
        <dbReference type="Proteomes" id="UP000598350"/>
    </source>
</evidence>
<reference evidence="7 8" key="1">
    <citation type="submission" date="2020-05" db="EMBL/GenBank/DDBJ databases">
        <title>The draft genome sequence of Maribacter arenosus CAU 1321.</title>
        <authorList>
            <person name="Mu L."/>
        </authorList>
    </citation>
    <scope>NUCLEOTIDE SEQUENCE [LARGE SCALE GENOMIC DNA]</scope>
    <source>
        <strain evidence="7 8">CAU 1321</strain>
    </source>
</reference>
<keyword evidence="5" id="KW-0812">Transmembrane</keyword>
<dbReference type="SUPFAM" id="SSF51445">
    <property type="entry name" value="(Trans)glycosidases"/>
    <property type="match status" value="1"/>
</dbReference>
<keyword evidence="4" id="KW-0326">Glycosidase</keyword>
<dbReference type="InterPro" id="IPR050288">
    <property type="entry name" value="Cellulose_deg_GH3"/>
</dbReference>
<keyword evidence="2 4" id="KW-0378">Hydrolase</keyword>
<sequence>MKKGLRITLISLGSLIALALILALIGWIYIKSSFLTFEKDFVENKDLQEITIDGYTFIDRNNNGALEIYEDDRRSTEERASDLLSQMTIEEKIHLLKGSGMASGVGMVEPGEGIPGAVGTIVPTPRLGIPTVYLSDGPAGLRIEPSRKGEERSYYATAFPIGTLLSSTWNVDLVEEVGRAMGNEAKEYGVDVILGPGANIHRHPLCGRNFEYYSEDPVLTGFIGAAMVNGIESNGVGASVKHYVANNQETNRNFNDTKISERALREIYLKGFELIVKKSQPWTVMSSYNMVNGTYTSQSRYLLTDVLRDEWGFNGLVMSDWFGGQNAVEQIKAGNDLLEPGTKKQWKALLNGYKDGALSDEVIDTSAKRILKLVIESHKMDNSEYTNNPDLAAHAQITRLSASEGMTLLKNDGVLPITENVNVALLGSTSYDFIAGGTGSGDVNEAYSISLEQGLLNVGAELKSMSLESKAIMGQGQQNVGFEINEKAKGIFEEFKGLHEEEFVKPEGFSAMLTPYSPPQIDYTTEQLNEIARTSDMAIISIGRNAGEGGDRVEADDFLLTELESRLIKRTCEIYHAASKKVVVILNIGGVIETASWKNQPDAILLAWQGGQEGGNSVADILAGKVNPSGKLPMTFPIHLDDHASNANFPLDGEPMKVVDMFLGKEEKPEHKKIRNKDYTVYEEGVYVGYRHFDKAKIEVSYPFGYGLSYTDFEFSDIEANKENGMITVTLKVKNIGNLPGKEVVQFYVSKPNSTIDRPIQELKAFWKTPTLESEEIVDVMVQIPISELRYWDEDNMGWSIEKGNYTIRAGSSSRDLRLFTEIEL</sequence>
<dbReference type="Gene3D" id="3.20.20.300">
    <property type="entry name" value="Glycoside hydrolase, family 3, N-terminal domain"/>
    <property type="match status" value="1"/>
</dbReference>
<dbReference type="PANTHER" id="PTHR42715">
    <property type="entry name" value="BETA-GLUCOSIDASE"/>
    <property type="match status" value="1"/>
</dbReference>
<dbReference type="Pfam" id="PF01915">
    <property type="entry name" value="Glyco_hydro_3_C"/>
    <property type="match status" value="1"/>
</dbReference>
<dbReference type="Gene3D" id="2.60.40.10">
    <property type="entry name" value="Immunoglobulins"/>
    <property type="match status" value="1"/>
</dbReference>
<dbReference type="PROSITE" id="PS00775">
    <property type="entry name" value="GLYCOSYL_HYDROL_F3"/>
    <property type="match status" value="1"/>
</dbReference>
<dbReference type="Gene3D" id="3.40.50.1700">
    <property type="entry name" value="Glycoside hydrolase family 3 C-terminal domain"/>
    <property type="match status" value="1"/>
</dbReference>
<proteinExistence type="inferred from homology"/>
<evidence type="ECO:0000313" key="7">
    <source>
        <dbReference type="EMBL" id="MBD0849563.1"/>
    </source>
</evidence>
<feature type="transmembrane region" description="Helical" evidence="5">
    <location>
        <begin position="7"/>
        <end position="30"/>
    </location>
</feature>
<dbReference type="InterPro" id="IPR019800">
    <property type="entry name" value="Glyco_hydro_3_AS"/>
</dbReference>
<dbReference type="InterPro" id="IPR001764">
    <property type="entry name" value="Glyco_hydro_3_N"/>
</dbReference>
<dbReference type="PANTHER" id="PTHR42715:SF10">
    <property type="entry name" value="BETA-GLUCOSIDASE"/>
    <property type="match status" value="1"/>
</dbReference>
<dbReference type="RefSeq" id="WP_188312682.1">
    <property type="nucleotide sequence ID" value="NZ_JABTCG010000001.1"/>
</dbReference>
<dbReference type="PRINTS" id="PR00133">
    <property type="entry name" value="GLHYDRLASE3"/>
</dbReference>
<dbReference type="SMART" id="SM01217">
    <property type="entry name" value="Fn3_like"/>
    <property type="match status" value="1"/>
</dbReference>
<gene>
    <name evidence="7" type="ORF">HPE63_02695</name>
</gene>
<keyword evidence="3" id="KW-0119">Carbohydrate metabolism</keyword>
<name>A0ABR7V795_9FLAO</name>
<comment type="caution">
    <text evidence="7">The sequence shown here is derived from an EMBL/GenBank/DDBJ whole genome shotgun (WGS) entry which is preliminary data.</text>
</comment>
<dbReference type="InterPro" id="IPR017853">
    <property type="entry name" value="GH"/>
</dbReference>
<protein>
    <submittedName>
        <fullName evidence="7">Glycoside hydrolase family 3 C-terminal domain-containing protein</fullName>
    </submittedName>
</protein>
<evidence type="ECO:0000256" key="4">
    <source>
        <dbReference type="RuleBase" id="RU361161"/>
    </source>
</evidence>
<keyword evidence="5" id="KW-1133">Transmembrane helix</keyword>
<dbReference type="Pfam" id="PF14310">
    <property type="entry name" value="Fn3-like"/>
    <property type="match status" value="1"/>
</dbReference>
<evidence type="ECO:0000256" key="5">
    <source>
        <dbReference type="SAM" id="Phobius"/>
    </source>
</evidence>
<evidence type="ECO:0000259" key="6">
    <source>
        <dbReference type="SMART" id="SM01217"/>
    </source>
</evidence>
<dbReference type="Pfam" id="PF00933">
    <property type="entry name" value="Glyco_hydro_3"/>
    <property type="match status" value="1"/>
</dbReference>
<dbReference type="InterPro" id="IPR036962">
    <property type="entry name" value="Glyco_hydro_3_N_sf"/>
</dbReference>
<accession>A0ABR7V795</accession>
<comment type="similarity">
    <text evidence="1 4">Belongs to the glycosyl hydrolase 3 family.</text>
</comment>